<organism evidence="2">
    <name type="scientific">Anopheles darlingi</name>
    <name type="common">Mosquito</name>
    <dbReference type="NCBI Taxonomy" id="43151"/>
    <lineage>
        <taxon>Eukaryota</taxon>
        <taxon>Metazoa</taxon>
        <taxon>Ecdysozoa</taxon>
        <taxon>Arthropoda</taxon>
        <taxon>Hexapoda</taxon>
        <taxon>Insecta</taxon>
        <taxon>Pterygota</taxon>
        <taxon>Neoptera</taxon>
        <taxon>Endopterygota</taxon>
        <taxon>Diptera</taxon>
        <taxon>Nematocera</taxon>
        <taxon>Culicoidea</taxon>
        <taxon>Culicidae</taxon>
        <taxon>Anophelinae</taxon>
        <taxon>Anopheles</taxon>
    </lineage>
</organism>
<evidence type="ECO:0000313" key="2">
    <source>
        <dbReference type="EMBL" id="MBW76588.1"/>
    </source>
</evidence>
<name>A0A2M4DHG5_ANODA</name>
<dbReference type="AlphaFoldDB" id="A0A2M4DHG5"/>
<keyword evidence="1" id="KW-0732">Signal</keyword>
<proteinExistence type="predicted"/>
<feature type="chain" id="PRO_5014921646" evidence="1">
    <location>
        <begin position="16"/>
        <end position="78"/>
    </location>
</feature>
<feature type="signal peptide" evidence="1">
    <location>
        <begin position="1"/>
        <end position="15"/>
    </location>
</feature>
<evidence type="ECO:0000256" key="1">
    <source>
        <dbReference type="SAM" id="SignalP"/>
    </source>
</evidence>
<accession>A0A2M4DHG5</accession>
<dbReference type="EMBL" id="GGFL01012410">
    <property type="protein sequence ID" value="MBW76588.1"/>
    <property type="molecule type" value="Transcribed_RNA"/>
</dbReference>
<reference evidence="2" key="1">
    <citation type="submission" date="2018-01" db="EMBL/GenBank/DDBJ databases">
        <title>An insight into the sialome of Amazonian anophelines.</title>
        <authorList>
            <person name="Ribeiro J.M."/>
            <person name="Scarpassa V."/>
            <person name="Calvo E."/>
        </authorList>
    </citation>
    <scope>NUCLEOTIDE SEQUENCE</scope>
</reference>
<protein>
    <submittedName>
        <fullName evidence="2">Putative secreted protein</fullName>
    </submittedName>
</protein>
<sequence>MLLLLLLLMMVMMMAMENERRRAGSRFNVRMWLESRTGTSTSSGSKTGLVFVIPRSTHSCGRSFHCCCRCGSSGYCLG</sequence>